<comment type="caution">
    <text evidence="2">The sequence shown here is derived from an EMBL/GenBank/DDBJ whole genome shotgun (WGS) entry which is preliminary data.</text>
</comment>
<evidence type="ECO:0000313" key="2">
    <source>
        <dbReference type="EMBL" id="MBB4867441.1"/>
    </source>
</evidence>
<organism evidence="2 3">
    <name type="scientific">Pseudomonas nitroreducens</name>
    <dbReference type="NCBI Taxonomy" id="46680"/>
    <lineage>
        <taxon>Bacteria</taxon>
        <taxon>Pseudomonadati</taxon>
        <taxon>Pseudomonadota</taxon>
        <taxon>Gammaproteobacteria</taxon>
        <taxon>Pseudomonadales</taxon>
        <taxon>Pseudomonadaceae</taxon>
        <taxon>Pseudomonas</taxon>
    </lineage>
</organism>
<dbReference type="AlphaFoldDB" id="A0A7W7P471"/>
<reference evidence="2 3" key="1">
    <citation type="submission" date="2020-08" db="EMBL/GenBank/DDBJ databases">
        <title>Functional genomics of gut bacteria from endangered species of beetles.</title>
        <authorList>
            <person name="Carlos-Shanley C."/>
        </authorList>
    </citation>
    <scope>NUCLEOTIDE SEQUENCE [LARGE SCALE GENOMIC DNA]</scope>
    <source>
        <strain evidence="2 3">S00179</strain>
    </source>
</reference>
<evidence type="ECO:0000256" key="1">
    <source>
        <dbReference type="SAM" id="MobiDB-lite"/>
    </source>
</evidence>
<sequence length="109" mass="12913">MWKVSPWLYESILYRLLIKPLLTWVPGLCGHFYKPVCWVEQHPYSPIHGRRVYQQYTCEHCGKKTKMMGQKELKAFLIKHCPTWGPPGGDSQGYRDADYAWDDERKPKL</sequence>
<dbReference type="EMBL" id="JACHLI010000040">
    <property type="protein sequence ID" value="MBB4867441.1"/>
    <property type="molecule type" value="Genomic_DNA"/>
</dbReference>
<accession>A0A7W7P471</accession>
<evidence type="ECO:0000313" key="3">
    <source>
        <dbReference type="Proteomes" id="UP000566995"/>
    </source>
</evidence>
<name>A0A7W7P471_PSENT</name>
<proteinExistence type="predicted"/>
<feature type="compositionally biased region" description="Basic and acidic residues" evidence="1">
    <location>
        <begin position="93"/>
        <end position="109"/>
    </location>
</feature>
<protein>
    <submittedName>
        <fullName evidence="2">Uncharacterized protein</fullName>
    </submittedName>
</protein>
<dbReference type="Proteomes" id="UP000566995">
    <property type="component" value="Unassembled WGS sequence"/>
</dbReference>
<feature type="region of interest" description="Disordered" evidence="1">
    <location>
        <begin position="85"/>
        <end position="109"/>
    </location>
</feature>
<gene>
    <name evidence="2" type="ORF">HNP46_006354</name>
</gene>
<dbReference type="RefSeq" id="WP_184596948.1">
    <property type="nucleotide sequence ID" value="NZ_JACHLI010000040.1"/>
</dbReference>